<protein>
    <submittedName>
        <fullName evidence="1">SIR2 family protein</fullName>
    </submittedName>
</protein>
<evidence type="ECO:0000313" key="1">
    <source>
        <dbReference type="EMBL" id="MBN7795871.1"/>
    </source>
</evidence>
<dbReference type="EMBL" id="JAFKCZ010000003">
    <property type="protein sequence ID" value="MBN7795871.1"/>
    <property type="molecule type" value="Genomic_DNA"/>
</dbReference>
<keyword evidence="2" id="KW-1185">Reference proteome</keyword>
<dbReference type="AlphaFoldDB" id="A0A939IJ38"/>
<dbReference type="Pfam" id="PF13289">
    <property type="entry name" value="SIR2_2"/>
    <property type="match status" value="1"/>
</dbReference>
<comment type="caution">
    <text evidence="1">The sequence shown here is derived from an EMBL/GenBank/DDBJ whole genome shotgun (WGS) entry which is preliminary data.</text>
</comment>
<sequence length="412" mass="46171">MNQQSVHNPDRYMIDLRQIISQGKKRIGILVGAGAPVSVRVDEQGKLADDGSPLIPDVAALTKFVLEQLEEGDKAVIEKLLPELDSEPNIETILTQIRRLSQAIGSAQVHGIDGQGYHDIAGTVCEKIGERVATILPEEQNPYTELVSWIGGTQREHPVEIFTPNYDLLLEEAFERAQLPYFDGFSGSHKPFFDPTTVTENSLPARWSRLWKIHGSLGWEIENNTVIRTGERKATHLIYPDHLKYDQISRQPYSALFERLREFLTTPDSLLLCTGFSFFDAHISAVIDEALAANTHTAVLAFQFKKLEDEPYAVKIATRRPNMSVYGNDGAVISGISGRWKVGDPPSDEWIRIRETFWDASKNDGSGAFVLGDFARLTRFFAQSHATDFSSRQVEVIDVEEQSDDEVDDVKP</sequence>
<name>A0A939IJ38_9GAMM</name>
<organism evidence="1 2">
    <name type="scientific">Parahaliea mediterranea</name>
    <dbReference type="NCBI Taxonomy" id="651086"/>
    <lineage>
        <taxon>Bacteria</taxon>
        <taxon>Pseudomonadati</taxon>
        <taxon>Pseudomonadota</taxon>
        <taxon>Gammaproteobacteria</taxon>
        <taxon>Cellvibrionales</taxon>
        <taxon>Halieaceae</taxon>
        <taxon>Parahaliea</taxon>
    </lineage>
</organism>
<dbReference type="RefSeq" id="WP_206559310.1">
    <property type="nucleotide sequence ID" value="NZ_JAFKCZ010000003.1"/>
</dbReference>
<proteinExistence type="predicted"/>
<gene>
    <name evidence="1" type="ORF">JYP50_04670</name>
</gene>
<evidence type="ECO:0000313" key="2">
    <source>
        <dbReference type="Proteomes" id="UP000664303"/>
    </source>
</evidence>
<accession>A0A939IJ38</accession>
<dbReference type="Proteomes" id="UP000664303">
    <property type="component" value="Unassembled WGS sequence"/>
</dbReference>
<reference evidence="1" key="1">
    <citation type="submission" date="2021-02" db="EMBL/GenBank/DDBJ databases">
        <title>PHA producing bacteria isolated from coastal sediment in Guangdong, Shenzhen.</title>
        <authorList>
            <person name="Zheng W."/>
            <person name="Yu S."/>
            <person name="Huang Y."/>
        </authorList>
    </citation>
    <scope>NUCLEOTIDE SEQUENCE</scope>
    <source>
        <strain evidence="1">TN14-10</strain>
    </source>
</reference>